<dbReference type="AlphaFoldDB" id="X0V2K1"/>
<reference evidence="1" key="1">
    <citation type="journal article" date="2014" name="Front. Microbiol.">
        <title>High frequency of phylogenetically diverse reductive dehalogenase-homologous genes in deep subseafloor sedimentary metagenomes.</title>
        <authorList>
            <person name="Kawai M."/>
            <person name="Futagami T."/>
            <person name="Toyoda A."/>
            <person name="Takaki Y."/>
            <person name="Nishi S."/>
            <person name="Hori S."/>
            <person name="Arai W."/>
            <person name="Tsubouchi T."/>
            <person name="Morono Y."/>
            <person name="Uchiyama I."/>
            <person name="Ito T."/>
            <person name="Fujiyama A."/>
            <person name="Inagaki F."/>
            <person name="Takami H."/>
        </authorList>
    </citation>
    <scope>NUCLEOTIDE SEQUENCE</scope>
    <source>
        <strain evidence="1">Expedition CK06-06</strain>
    </source>
</reference>
<feature type="non-terminal residue" evidence="1">
    <location>
        <position position="1"/>
    </location>
</feature>
<evidence type="ECO:0000313" key="1">
    <source>
        <dbReference type="EMBL" id="GAG12334.1"/>
    </source>
</evidence>
<dbReference type="EMBL" id="BARS01024840">
    <property type="protein sequence ID" value="GAG12334.1"/>
    <property type="molecule type" value="Genomic_DNA"/>
</dbReference>
<protein>
    <submittedName>
        <fullName evidence="1">Uncharacterized protein</fullName>
    </submittedName>
</protein>
<proteinExistence type="predicted"/>
<comment type="caution">
    <text evidence="1">The sequence shown here is derived from an EMBL/GenBank/DDBJ whole genome shotgun (WGS) entry which is preliminary data.</text>
</comment>
<organism evidence="1">
    <name type="scientific">marine sediment metagenome</name>
    <dbReference type="NCBI Taxonomy" id="412755"/>
    <lineage>
        <taxon>unclassified sequences</taxon>
        <taxon>metagenomes</taxon>
        <taxon>ecological metagenomes</taxon>
    </lineage>
</organism>
<gene>
    <name evidence="1" type="ORF">S01H1_39369</name>
</gene>
<sequence>EMMEDEQDEKKLTLLEQKDMGLGVWQSLVARGLVDVENIRKLLEEALENM</sequence>
<name>X0V2K1_9ZZZZ</name>
<accession>X0V2K1</accession>